<keyword evidence="6" id="KW-1185">Reference proteome</keyword>
<dbReference type="OrthoDB" id="10070965at2759"/>
<feature type="region of interest" description="Disordered" evidence="3">
    <location>
        <begin position="242"/>
        <end position="274"/>
    </location>
</feature>
<evidence type="ECO:0000256" key="2">
    <source>
        <dbReference type="ARBA" id="ARBA00023187"/>
    </source>
</evidence>
<evidence type="ECO:0000256" key="3">
    <source>
        <dbReference type="SAM" id="MobiDB-lite"/>
    </source>
</evidence>
<evidence type="ECO:0000313" key="6">
    <source>
        <dbReference type="Proteomes" id="UP000789831"/>
    </source>
</evidence>
<feature type="compositionally biased region" description="Basic residues" evidence="3">
    <location>
        <begin position="489"/>
        <end position="516"/>
    </location>
</feature>
<keyword evidence="2" id="KW-0508">mRNA splicing</keyword>
<dbReference type="PANTHER" id="PTHR13161">
    <property type="entry name" value="SPLICING FACTOR SUPPRESSOR OF WHITE APRICOT"/>
    <property type="match status" value="1"/>
</dbReference>
<feature type="domain" description="Suppressor of white apricot N-terminal" evidence="4">
    <location>
        <begin position="39"/>
        <end position="164"/>
    </location>
</feature>
<feature type="compositionally biased region" description="Low complexity" evidence="3">
    <location>
        <begin position="328"/>
        <end position="339"/>
    </location>
</feature>
<dbReference type="SMART" id="SM01141">
    <property type="entry name" value="DRY_EERY"/>
    <property type="match status" value="1"/>
</dbReference>
<reference evidence="5" key="1">
    <citation type="submission" date="2021-06" db="EMBL/GenBank/DDBJ databases">
        <authorList>
            <person name="Kallberg Y."/>
            <person name="Tangrot J."/>
            <person name="Rosling A."/>
        </authorList>
    </citation>
    <scope>NUCLEOTIDE SEQUENCE</scope>
    <source>
        <strain evidence="5">MT106</strain>
    </source>
</reference>
<feature type="region of interest" description="Disordered" evidence="3">
    <location>
        <begin position="484"/>
        <end position="560"/>
    </location>
</feature>
<dbReference type="Proteomes" id="UP000789831">
    <property type="component" value="Unassembled WGS sequence"/>
</dbReference>
<dbReference type="EMBL" id="CAJVPL010000736">
    <property type="protein sequence ID" value="CAG8525525.1"/>
    <property type="molecule type" value="Genomic_DNA"/>
</dbReference>
<gene>
    <name evidence="5" type="ORF">AGERDE_LOCUS5456</name>
</gene>
<protein>
    <submittedName>
        <fullName evidence="5">9903_t:CDS:1</fullName>
    </submittedName>
</protein>
<feature type="compositionally biased region" description="Low complexity" evidence="3">
    <location>
        <begin position="257"/>
        <end position="268"/>
    </location>
</feature>
<feature type="compositionally biased region" description="Basic residues" evidence="3">
    <location>
        <begin position="523"/>
        <end position="560"/>
    </location>
</feature>
<organism evidence="5 6">
    <name type="scientific">Ambispora gerdemannii</name>
    <dbReference type="NCBI Taxonomy" id="144530"/>
    <lineage>
        <taxon>Eukaryota</taxon>
        <taxon>Fungi</taxon>
        <taxon>Fungi incertae sedis</taxon>
        <taxon>Mucoromycota</taxon>
        <taxon>Glomeromycotina</taxon>
        <taxon>Glomeromycetes</taxon>
        <taxon>Archaeosporales</taxon>
        <taxon>Ambisporaceae</taxon>
        <taxon>Ambispora</taxon>
    </lineage>
</organism>
<dbReference type="PANTHER" id="PTHR13161:SF4">
    <property type="entry name" value="CLK4-ASSOCIATING SERINE_ARGININE RICH PROTEIN"/>
    <property type="match status" value="1"/>
</dbReference>
<feature type="region of interest" description="Disordered" evidence="3">
    <location>
        <begin position="294"/>
        <end position="343"/>
    </location>
</feature>
<feature type="compositionally biased region" description="Polar residues" evidence="3">
    <location>
        <begin position="295"/>
        <end position="315"/>
    </location>
</feature>
<evidence type="ECO:0000259" key="4">
    <source>
        <dbReference type="SMART" id="SM01141"/>
    </source>
</evidence>
<evidence type="ECO:0000313" key="5">
    <source>
        <dbReference type="EMBL" id="CAG8525525.1"/>
    </source>
</evidence>
<proteinExistence type="predicted"/>
<accession>A0A9N9ACI9</accession>
<evidence type="ECO:0000256" key="1">
    <source>
        <dbReference type="ARBA" id="ARBA00022664"/>
    </source>
</evidence>
<keyword evidence="1" id="KW-0507">mRNA processing</keyword>
<dbReference type="GO" id="GO:0006397">
    <property type="term" value="P:mRNA processing"/>
    <property type="evidence" value="ECO:0007669"/>
    <property type="project" value="UniProtKB-KW"/>
</dbReference>
<dbReference type="GO" id="GO:0008380">
    <property type="term" value="P:RNA splicing"/>
    <property type="evidence" value="ECO:0007669"/>
    <property type="project" value="UniProtKB-KW"/>
</dbReference>
<dbReference type="AlphaFoldDB" id="A0A9N9ACI9"/>
<dbReference type="InterPro" id="IPR040397">
    <property type="entry name" value="SWAP"/>
</dbReference>
<sequence length="560" mass="65701">MWHAARQQEKKIKVLMVDHKKRAERRKAYYESRLGDPSQLLRLTGTAIKLYPDAEQHFYYENPEKSLMTWEGDEDTRIDRFDGRSLLDYLPADFPSVNQQMPNDERDIQEELNFERFRELVENERRNVSEKECLEENEAEWTSLLERHKALMKKLQEQAAQNQDFVMTMELKNATHHQEDILDYVENLTEKDRQTLNEMGRQYNIPDYTRLLRVAKRDRQEKANELKETEKVICYIAKEENSQPYSTRDSPTYEPYTDTNTSSSSSEDQSNKDNIDANEEGFIIRFGDSEESLLPESQNSITNTSDVQVSASSPSRTRKIGSAKPTFTGSGSASTSSKAVPQKKLTPAEKLRLKTQMGLNKQIKVDERKKIQKEREQELERLTQEEIPFVSTKIARQVVENENLIFHLRNLAHDHIQEPDVQVDSARYQIHAHHHIGEEVAQYREVATLEVFPGHDLCQEVDLIILLQVIRKRDAQGFIFRSSSSDYHRSHRTKRKLSSSRSRTRSSSRSRERSRRYSSSSRSRSRDRKRSPTKRNIKSKRRSSPGSSRKRNKREYKRQR</sequence>
<name>A0A9N9ACI9_9GLOM</name>
<comment type="caution">
    <text evidence="5">The sequence shown here is derived from an EMBL/GenBank/DDBJ whole genome shotgun (WGS) entry which is preliminary data.</text>
</comment>
<dbReference type="InterPro" id="IPR019147">
    <property type="entry name" value="SWAP_N_domain"/>
</dbReference>
<dbReference type="Pfam" id="PF09750">
    <property type="entry name" value="DRY_EERY"/>
    <property type="match status" value="1"/>
</dbReference>